<feature type="region of interest" description="Disordered" evidence="1">
    <location>
        <begin position="1"/>
        <end position="33"/>
    </location>
</feature>
<feature type="transmembrane region" description="Helical" evidence="2">
    <location>
        <begin position="141"/>
        <end position="160"/>
    </location>
</feature>
<evidence type="ECO:0000256" key="2">
    <source>
        <dbReference type="SAM" id="Phobius"/>
    </source>
</evidence>
<reference evidence="3 4" key="1">
    <citation type="submission" date="2018-07" db="EMBL/GenBank/DDBJ databases">
        <title>Genomic Encyclopedia of Type Strains, Phase IV (KMG-IV): sequencing the most valuable type-strain genomes for metagenomic binning, comparative biology and taxonomic classification.</title>
        <authorList>
            <person name="Goeker M."/>
        </authorList>
    </citation>
    <scope>NUCLEOTIDE SEQUENCE [LARGE SCALE GENOMIC DNA]</scope>
    <source>
        <strain evidence="3 4">DSM 44952</strain>
    </source>
</reference>
<keyword evidence="2" id="KW-1133">Transmembrane helix</keyword>
<gene>
    <name evidence="3" type="ORF">DFR68_102538</name>
</gene>
<organism evidence="3 4">
    <name type="scientific">Nocardia mexicana</name>
    <dbReference type="NCBI Taxonomy" id="279262"/>
    <lineage>
        <taxon>Bacteria</taxon>
        <taxon>Bacillati</taxon>
        <taxon>Actinomycetota</taxon>
        <taxon>Actinomycetes</taxon>
        <taxon>Mycobacteriales</taxon>
        <taxon>Nocardiaceae</taxon>
        <taxon>Nocardia</taxon>
    </lineage>
</organism>
<name>A0A370HBT8_9NOCA</name>
<dbReference type="Proteomes" id="UP000255355">
    <property type="component" value="Unassembled WGS sequence"/>
</dbReference>
<keyword evidence="4" id="KW-1185">Reference proteome</keyword>
<sequence length="299" mass="32476">MQPTPWRGSNTASDPAVTPDTRQEVASTRPEVASRHPDLRPYLLVLRENWGYSIAVVGGIITLVLLFQPWLTARGPAGTAYTNAFGRITATNNLMNAWSTHGPAPARILGIWGLLASGAIILMCVTAIANLRRRSDSIARITVISSLAVAVFVLLALVYINTKAPDLKGMTSRRYDLGGQIGSMMTWAFGNGRLVIPGMGKSAEFSSASLSPWALLAGATAITCAAFTCIQWIREHPGNSFRWRSPFVMERTKDSGRGEKDPDHSERSRSEKDPGRGKTEPDPGGKDPDTDERDPDRTD</sequence>
<feature type="transmembrane region" description="Helical" evidence="2">
    <location>
        <begin position="108"/>
        <end position="129"/>
    </location>
</feature>
<protein>
    <submittedName>
        <fullName evidence="3">Uncharacterized protein</fullName>
    </submittedName>
</protein>
<dbReference type="OrthoDB" id="4533840at2"/>
<dbReference type="AlphaFoldDB" id="A0A370HBT8"/>
<comment type="caution">
    <text evidence="3">The sequence shown here is derived from an EMBL/GenBank/DDBJ whole genome shotgun (WGS) entry which is preliminary data.</text>
</comment>
<evidence type="ECO:0000313" key="4">
    <source>
        <dbReference type="Proteomes" id="UP000255355"/>
    </source>
</evidence>
<feature type="transmembrane region" description="Helical" evidence="2">
    <location>
        <begin position="50"/>
        <end position="71"/>
    </location>
</feature>
<accession>A0A370HBT8</accession>
<keyword evidence="2" id="KW-0812">Transmembrane</keyword>
<proteinExistence type="predicted"/>
<feature type="region of interest" description="Disordered" evidence="1">
    <location>
        <begin position="250"/>
        <end position="299"/>
    </location>
</feature>
<keyword evidence="2" id="KW-0472">Membrane</keyword>
<evidence type="ECO:0000313" key="3">
    <source>
        <dbReference type="EMBL" id="RDI54413.1"/>
    </source>
</evidence>
<dbReference type="EMBL" id="QQAZ01000002">
    <property type="protein sequence ID" value="RDI54413.1"/>
    <property type="molecule type" value="Genomic_DNA"/>
</dbReference>
<feature type="transmembrane region" description="Helical" evidence="2">
    <location>
        <begin position="213"/>
        <end position="233"/>
    </location>
</feature>
<evidence type="ECO:0000256" key="1">
    <source>
        <dbReference type="SAM" id="MobiDB-lite"/>
    </source>
</evidence>
<feature type="compositionally biased region" description="Polar residues" evidence="1">
    <location>
        <begin position="1"/>
        <end position="13"/>
    </location>
</feature>
<dbReference type="RefSeq" id="WP_068021206.1">
    <property type="nucleotide sequence ID" value="NZ_QQAZ01000002.1"/>
</dbReference>